<feature type="compositionally biased region" description="Low complexity" evidence="1">
    <location>
        <begin position="1"/>
        <end position="17"/>
    </location>
</feature>
<accession>A0ABU5HIU3</accession>
<evidence type="ECO:0000313" key="2">
    <source>
        <dbReference type="EMBL" id="MDY7233291.1"/>
    </source>
</evidence>
<gene>
    <name evidence="2" type="ORF">SYV04_43290</name>
</gene>
<feature type="compositionally biased region" description="Basic residues" evidence="1">
    <location>
        <begin position="671"/>
        <end position="691"/>
    </location>
</feature>
<dbReference type="RefSeq" id="WP_321552002.1">
    <property type="nucleotide sequence ID" value="NZ_JAXIVS010000032.1"/>
</dbReference>
<organism evidence="2 3">
    <name type="scientific">Hyalangium rubrum</name>
    <dbReference type="NCBI Taxonomy" id="3103134"/>
    <lineage>
        <taxon>Bacteria</taxon>
        <taxon>Pseudomonadati</taxon>
        <taxon>Myxococcota</taxon>
        <taxon>Myxococcia</taxon>
        <taxon>Myxococcales</taxon>
        <taxon>Cystobacterineae</taxon>
        <taxon>Archangiaceae</taxon>
        <taxon>Hyalangium</taxon>
    </lineage>
</organism>
<dbReference type="EMBL" id="JAXIVS010000032">
    <property type="protein sequence ID" value="MDY7233291.1"/>
    <property type="molecule type" value="Genomic_DNA"/>
</dbReference>
<sequence length="691" mass="75090">MAVSKRSSGSKRSSASKSTRRAKPAVGAEALGLQLPADVGLKLSAIRLNTVDSAKDEVRTLGLQRAQVAPSVANLFQSSQVRALNFTRGVIANWRDDSEAEQESEPLIQWAHQAGPEQRRMMSRAFRLQGKGALVIHNIGGMPQEDARTFMKDYFEAGGDLDDVAEWFQRAGHVLRTERAQAPGVEFLGAIGDWFKGAVKTVGDALSAAGKSLGDAIGKVVDWTTDKISDFVEGLIAAGRKVAEILTEAAKKGAATVRKFVRGILDAGRSLTEVLAWAAKQVANTVKDVVDEVIKAGRRVAQIVSAVANQVSSVIHATLKALVQLGRQVREIVDAAVNLAAGALEQIFKGLQLAGKKLTEVVQGIVHLAGQTLKRMVEGLYKVFRTAADIVVAFMKDQLSTIRMVLEGLLAAGLQLGQAVTDIVTHVAEQFRKGFFQGLIALGKSPVLIMKAALETAGGVAGLAFATLLDVIGGHRELTAEEKRQARRVYGDVIELSRVKVAVASLPSDLVNLVNGGRPFTTMYVINFASSAEIDMKTLIHELAHVWQGVTSGPVYMVQAIEGQLSSEGYTVTDDMLRERGNDLKKFNREQQAVIAEEFWYEEFGQHEAAYRRLESVGLDVELLRPYAQHFKATRPIVSFPVPKLPIPAIPIAKLPRLSPIRVPAMEAARTARRPSAKRKTQRRTTRRQAR</sequence>
<feature type="region of interest" description="Disordered" evidence="1">
    <location>
        <begin position="666"/>
        <end position="691"/>
    </location>
</feature>
<evidence type="ECO:0000256" key="1">
    <source>
        <dbReference type="SAM" id="MobiDB-lite"/>
    </source>
</evidence>
<evidence type="ECO:0000313" key="3">
    <source>
        <dbReference type="Proteomes" id="UP001291309"/>
    </source>
</evidence>
<dbReference type="Proteomes" id="UP001291309">
    <property type="component" value="Unassembled WGS sequence"/>
</dbReference>
<feature type="region of interest" description="Disordered" evidence="1">
    <location>
        <begin position="1"/>
        <end position="25"/>
    </location>
</feature>
<protein>
    <submittedName>
        <fullName evidence="2">Uncharacterized protein</fullName>
    </submittedName>
</protein>
<proteinExistence type="predicted"/>
<name>A0ABU5HIU3_9BACT</name>
<comment type="caution">
    <text evidence="2">The sequence shown here is derived from an EMBL/GenBank/DDBJ whole genome shotgun (WGS) entry which is preliminary data.</text>
</comment>
<keyword evidence="3" id="KW-1185">Reference proteome</keyword>
<reference evidence="2 3" key="1">
    <citation type="submission" date="2023-12" db="EMBL/GenBank/DDBJ databases">
        <title>the genome sequence of Hyalangium sp. s54d21.</title>
        <authorList>
            <person name="Zhang X."/>
        </authorList>
    </citation>
    <scope>NUCLEOTIDE SEQUENCE [LARGE SCALE GENOMIC DNA]</scope>
    <source>
        <strain evidence="3">s54d21</strain>
    </source>
</reference>